<keyword evidence="2" id="KW-1185">Reference proteome</keyword>
<evidence type="ECO:0000313" key="1">
    <source>
        <dbReference type="EMBL" id="ALC15335.1"/>
    </source>
</evidence>
<dbReference type="OrthoDB" id="117402at2"/>
<dbReference type="EMBL" id="CP010802">
    <property type="protein sequence ID" value="ALC15335.1"/>
    <property type="molecule type" value="Genomic_DNA"/>
</dbReference>
<dbReference type="AlphaFoldDB" id="A0A0M4D469"/>
<dbReference type="PATRIC" id="fig|1603606.3.peg.594"/>
<gene>
    <name evidence="1" type="ORF">DSOUD_0546</name>
</gene>
<organism evidence="1 2">
    <name type="scientific">Desulfuromonas soudanensis</name>
    <dbReference type="NCBI Taxonomy" id="1603606"/>
    <lineage>
        <taxon>Bacteria</taxon>
        <taxon>Pseudomonadati</taxon>
        <taxon>Thermodesulfobacteriota</taxon>
        <taxon>Desulfuromonadia</taxon>
        <taxon>Desulfuromonadales</taxon>
        <taxon>Desulfuromonadaceae</taxon>
        <taxon>Desulfuromonas</taxon>
    </lineage>
</organism>
<evidence type="ECO:0000313" key="2">
    <source>
        <dbReference type="Proteomes" id="UP000057158"/>
    </source>
</evidence>
<dbReference type="KEGG" id="des:DSOUD_0546"/>
<proteinExistence type="predicted"/>
<protein>
    <submittedName>
        <fullName evidence="1">Uncharacterized protein</fullName>
    </submittedName>
</protein>
<dbReference type="Proteomes" id="UP000057158">
    <property type="component" value="Chromosome"/>
</dbReference>
<dbReference type="RefSeq" id="WP_157671706.1">
    <property type="nucleotide sequence ID" value="NZ_CP010802.1"/>
</dbReference>
<dbReference type="STRING" id="1603606.DSOUD_0546"/>
<name>A0A0M4D469_9BACT</name>
<reference evidence="1 2" key="1">
    <citation type="submission" date="2015-07" db="EMBL/GenBank/DDBJ databases">
        <title>Isolation and Genomic Characterization of a Novel Halophilic Metal-Reducing Deltaproteobacterium from the Deep Subsurface.</title>
        <authorList>
            <person name="Badalamenti J.P."/>
            <person name="Summers Z.M."/>
            <person name="Gralnick J.A."/>
            <person name="Bond D.R."/>
        </authorList>
    </citation>
    <scope>NUCLEOTIDE SEQUENCE [LARGE SCALE GENOMIC DNA]</scope>
    <source>
        <strain evidence="1 2">WTL</strain>
    </source>
</reference>
<sequence length="50" mass="5366">MLRSLIVLVLLLNFTLPALAGTLKEVPLGDSPARGANDAPVVMVEFIDFQ</sequence>
<accession>A0A0M4D469</accession>